<evidence type="ECO:0000313" key="2">
    <source>
        <dbReference type="EMBL" id="RAM57687.1"/>
    </source>
</evidence>
<feature type="transmembrane region" description="Helical" evidence="1">
    <location>
        <begin position="132"/>
        <end position="158"/>
    </location>
</feature>
<keyword evidence="1" id="KW-1133">Transmembrane helix</keyword>
<accession>A0A328IKT4</accession>
<feature type="transmembrane region" description="Helical" evidence="1">
    <location>
        <begin position="21"/>
        <end position="41"/>
    </location>
</feature>
<dbReference type="EMBL" id="JHUK01000004">
    <property type="protein sequence ID" value="RAM57687.1"/>
    <property type="molecule type" value="Genomic_DNA"/>
</dbReference>
<keyword evidence="3" id="KW-1185">Reference proteome</keyword>
<feature type="transmembrane region" description="Helical" evidence="1">
    <location>
        <begin position="245"/>
        <end position="263"/>
    </location>
</feature>
<dbReference type="AlphaFoldDB" id="A0A328IKT4"/>
<dbReference type="RefSeq" id="WP_111961341.1">
    <property type="nucleotide sequence ID" value="NZ_JHUK01000004.1"/>
</dbReference>
<keyword evidence="1" id="KW-0812">Transmembrane</keyword>
<reference evidence="2 3" key="1">
    <citation type="submission" date="2014-04" db="EMBL/GenBank/DDBJ databases">
        <title>Genome study of Napier grass stunt phytoplasma.</title>
        <authorList>
            <person name="Kawicha P."/>
            <person name="Dickinson M."/>
            <person name="Hodgetts J."/>
        </authorList>
    </citation>
    <scope>NUCLEOTIDE SEQUENCE [LARGE SCALE GENOMIC DNA]</scope>
    <source>
        <strain evidence="2 3">NGS-S10</strain>
    </source>
</reference>
<evidence type="ECO:0000256" key="1">
    <source>
        <dbReference type="SAM" id="Phobius"/>
    </source>
</evidence>
<feature type="transmembrane region" description="Helical" evidence="1">
    <location>
        <begin position="172"/>
        <end position="193"/>
    </location>
</feature>
<protein>
    <submittedName>
        <fullName evidence="2">Uncharacterized protein</fullName>
    </submittedName>
</protein>
<name>A0A328IKT4_9MOLU</name>
<organism evidence="2 3">
    <name type="scientific">Candidatus Phytoplasma oryzae</name>
    <dbReference type="NCBI Taxonomy" id="203274"/>
    <lineage>
        <taxon>Bacteria</taxon>
        <taxon>Bacillati</taxon>
        <taxon>Mycoplasmatota</taxon>
        <taxon>Mollicutes</taxon>
        <taxon>Acholeplasmatales</taxon>
        <taxon>Acholeplasmataceae</taxon>
        <taxon>Candidatus Phytoplasma</taxon>
        <taxon>16SrXI (Rice yellow dwarf group)</taxon>
    </lineage>
</organism>
<evidence type="ECO:0000313" key="3">
    <source>
        <dbReference type="Proteomes" id="UP000249343"/>
    </source>
</evidence>
<comment type="caution">
    <text evidence="2">The sequence shown here is derived from an EMBL/GenBank/DDBJ whole genome shotgun (WGS) entry which is preliminary data.</text>
</comment>
<gene>
    <name evidence="2" type="ORF">DH96_01875</name>
</gene>
<dbReference type="Proteomes" id="UP000249343">
    <property type="component" value="Unassembled WGS sequence"/>
</dbReference>
<keyword evidence="1" id="KW-0472">Membrane</keyword>
<sequence length="273" mass="33498">MNYQNKKNKRIFKFHNYFIIWIVYLLVIFCLFIHFLSILNFKCKYFSIDLNFFTKRSFVEITKKVSPTECLNLKKEDLIYSKIYPDIQPISIYDNNKDEKYILTKIFDRDSITSEFNLQDKKIYYNSIESKIIFRIFYIIPYIISFILFLFFFSLFFIRRKENRIFITNNKILNYFLFFLDLILCLNLILVIIKLSGDDIMVILYSIICLFTYKEKKPTKNIINMYAIISCSCFNLFYLAFYFSIFGIIMFFLFNLFYLFFYIKIWKFKKNKL</sequence>
<proteinExistence type="predicted"/>